<organism evidence="2">
    <name type="scientific">Micromonas pusilla (strain CCMP1545)</name>
    <name type="common">Picoplanktonic green alga</name>
    <dbReference type="NCBI Taxonomy" id="564608"/>
    <lineage>
        <taxon>Eukaryota</taxon>
        <taxon>Viridiplantae</taxon>
        <taxon>Chlorophyta</taxon>
        <taxon>Mamiellophyceae</taxon>
        <taxon>Mamiellales</taxon>
        <taxon>Mamiellaceae</taxon>
        <taxon>Micromonas</taxon>
    </lineage>
</organism>
<dbReference type="KEGG" id="mpp:MICPUCDRAFT_54883"/>
<evidence type="ECO:0000313" key="1">
    <source>
        <dbReference type="EMBL" id="EEH50933.1"/>
    </source>
</evidence>
<evidence type="ECO:0000313" key="2">
    <source>
        <dbReference type="Proteomes" id="UP000001876"/>
    </source>
</evidence>
<dbReference type="EMBL" id="GG663753">
    <property type="protein sequence ID" value="EEH50933.1"/>
    <property type="molecule type" value="Genomic_DNA"/>
</dbReference>
<protein>
    <submittedName>
        <fullName evidence="1">Predicted protein</fullName>
    </submittedName>
</protein>
<proteinExistence type="predicted"/>
<reference evidence="1 2" key="1">
    <citation type="journal article" date="2009" name="Science">
        <title>Green evolution and dynamic adaptations revealed by genomes of the marine picoeukaryotes Micromonas.</title>
        <authorList>
            <person name="Worden A.Z."/>
            <person name="Lee J.H."/>
            <person name="Mock T."/>
            <person name="Rouze P."/>
            <person name="Simmons M.P."/>
            <person name="Aerts A.L."/>
            <person name="Allen A.E."/>
            <person name="Cuvelier M.L."/>
            <person name="Derelle E."/>
            <person name="Everett M.V."/>
            <person name="Foulon E."/>
            <person name="Grimwood J."/>
            <person name="Gundlach H."/>
            <person name="Henrissat B."/>
            <person name="Napoli C."/>
            <person name="McDonald S.M."/>
            <person name="Parker M.S."/>
            <person name="Rombauts S."/>
            <person name="Salamov A."/>
            <person name="Von Dassow P."/>
            <person name="Badger J.H."/>
            <person name="Coutinho P.M."/>
            <person name="Demir E."/>
            <person name="Dubchak I."/>
            <person name="Gentemann C."/>
            <person name="Eikrem W."/>
            <person name="Gready J.E."/>
            <person name="John U."/>
            <person name="Lanier W."/>
            <person name="Lindquist E.A."/>
            <person name="Lucas S."/>
            <person name="Mayer K.F."/>
            <person name="Moreau H."/>
            <person name="Not F."/>
            <person name="Otillar R."/>
            <person name="Panaud O."/>
            <person name="Pangilinan J."/>
            <person name="Paulsen I."/>
            <person name="Piegu B."/>
            <person name="Poliakov A."/>
            <person name="Robbens S."/>
            <person name="Schmutz J."/>
            <person name="Toulza E."/>
            <person name="Wyss T."/>
            <person name="Zelensky A."/>
            <person name="Zhou K."/>
            <person name="Armbrust E.V."/>
            <person name="Bhattacharya D."/>
            <person name="Goodenough U.W."/>
            <person name="Van de Peer Y."/>
            <person name="Grigoriev I.V."/>
        </authorList>
    </citation>
    <scope>NUCLEOTIDE SEQUENCE [LARGE SCALE GENOMIC DNA]</scope>
    <source>
        <strain evidence="1 2">CCMP1545</strain>
    </source>
</reference>
<dbReference type="Proteomes" id="UP000001876">
    <property type="component" value="Unassembled WGS sequence"/>
</dbReference>
<accession>C1NAF5</accession>
<dbReference type="eggNOG" id="ENOG502T1XU">
    <property type="taxonomic scope" value="Eukaryota"/>
</dbReference>
<gene>
    <name evidence="1" type="ORF">MICPUCDRAFT_54883</name>
</gene>
<sequence length="354" mass="40286">MRTISLEKVLQTSSCSVFRSAVFVVCVFLLFSGRAKRNFQNSAQASGQGGVEPLYADWTPDHSCRHEPHSFTCTPSGKSWPHRTPLNPCQGLVDKKVLFVGDSFAQYAHNAFIVWLSGNYKDGAMQASHDEECIGEYQFGENVSCRYQEISATGKEHFFCNGRTAVKFVGYAHGGNYPGFFNQTLRDYDLIVYSIGRHPYDGNYDERSGVNDAESLYHNAFLNSCKDTNATEMCEKVVWLDTHVRISALYTDEKYDKQIRFHIESPTWVFRGCGIRRVASVWDATELLVTQHPVDAHEMSWDKVHYGLAINLLKAHEIFNEWAKKVQCADANQSFVYNHAKHIEVEQGRLESYD</sequence>
<dbReference type="OrthoDB" id="5373426at2759"/>
<keyword evidence="2" id="KW-1185">Reference proteome</keyword>
<dbReference type="RefSeq" id="XP_003064953.1">
    <property type="nucleotide sequence ID" value="XM_003064907.1"/>
</dbReference>
<dbReference type="GeneID" id="9690338"/>
<dbReference type="AlphaFoldDB" id="C1NAF5"/>
<name>C1NAF5_MICPC</name>